<feature type="domain" description="A-factor biosynthesis hotdog" evidence="2">
    <location>
        <begin position="32"/>
        <end position="164"/>
    </location>
</feature>
<feature type="region of interest" description="Disordered" evidence="1">
    <location>
        <begin position="176"/>
        <end position="230"/>
    </location>
</feature>
<reference evidence="3 4" key="1">
    <citation type="submission" date="2019-06" db="EMBL/GenBank/DDBJ databases">
        <title>Sequencing the genomes of 1000 actinobacteria strains.</title>
        <authorList>
            <person name="Klenk H.-P."/>
        </authorList>
    </citation>
    <scope>NUCLEOTIDE SEQUENCE [LARGE SCALE GENOMIC DNA]</scope>
    <source>
        <strain evidence="3 4">DSM 41695</strain>
    </source>
</reference>
<dbReference type="Gene3D" id="2.40.160.210">
    <property type="entry name" value="Acyl-CoA thioesterase, double hotdog domain"/>
    <property type="match status" value="1"/>
</dbReference>
<protein>
    <submittedName>
        <fullName evidence="3">A-factor biosynthesis hotdog protein</fullName>
    </submittedName>
</protein>
<gene>
    <name evidence="3" type="ORF">FHX78_113363</name>
</gene>
<comment type="caution">
    <text evidence="3">The sequence shown here is derived from an EMBL/GenBank/DDBJ whole genome shotgun (WGS) entry which is preliminary data.</text>
</comment>
<evidence type="ECO:0000313" key="3">
    <source>
        <dbReference type="EMBL" id="TWF86398.1"/>
    </source>
</evidence>
<feature type="compositionally biased region" description="Basic and acidic residues" evidence="1">
    <location>
        <begin position="1"/>
        <end position="11"/>
    </location>
</feature>
<dbReference type="InterPro" id="IPR029069">
    <property type="entry name" value="HotDog_dom_sf"/>
</dbReference>
<sequence>MKDQSGRRDSSAEADSAGPNGARTRVTPRLAHRPRAEDVFPLAWVRISDVRFQVTAHWPADHAFFGAVDDRHLDPMIIGETLRQTSMALAHAEFGAPFDTHFVMRDLEISTAPDRLLLADAAEPVTVDVVCSEVRRRGPGLNGMRTTMEFHRAGRLVARGTGSMDCTSPAAYRRLRERQSASPPAHIPRPAPQPSDPSAPQPTDPSASRPSGPSARAHPDPSPPAPPELAGRHRAEDVVLAPAGRPGTWLLRVDTGHPVLFPRPNDHVPGMVLFEAARQAATASSGRRPFLPSELSVSFSRYAELDSPCFLDTEVLDKGDDGVTVRVAGHQNGEAVFAATLICAPTAPVRSLP</sequence>
<dbReference type="EMBL" id="VIWV01000001">
    <property type="protein sequence ID" value="TWF86398.1"/>
    <property type="molecule type" value="Genomic_DNA"/>
</dbReference>
<feature type="region of interest" description="Disordered" evidence="1">
    <location>
        <begin position="1"/>
        <end position="30"/>
    </location>
</feature>
<dbReference type="Proteomes" id="UP000316603">
    <property type="component" value="Unassembled WGS sequence"/>
</dbReference>
<evidence type="ECO:0000256" key="1">
    <source>
        <dbReference type="SAM" id="MobiDB-lite"/>
    </source>
</evidence>
<evidence type="ECO:0000313" key="4">
    <source>
        <dbReference type="Proteomes" id="UP000316603"/>
    </source>
</evidence>
<dbReference type="Pfam" id="PF03756">
    <property type="entry name" value="AfsA"/>
    <property type="match status" value="2"/>
</dbReference>
<dbReference type="InterPro" id="IPR042171">
    <property type="entry name" value="Acyl-CoA_hotdog"/>
</dbReference>
<organism evidence="3 4">
    <name type="scientific">Streptomyces capillispiralis</name>
    <dbReference type="NCBI Taxonomy" id="68182"/>
    <lineage>
        <taxon>Bacteria</taxon>
        <taxon>Bacillati</taxon>
        <taxon>Actinomycetota</taxon>
        <taxon>Actinomycetes</taxon>
        <taxon>Kitasatosporales</taxon>
        <taxon>Streptomycetaceae</taxon>
        <taxon>Streptomyces</taxon>
    </lineage>
</organism>
<name>A0A561TH01_9ACTN</name>
<dbReference type="InterPro" id="IPR005509">
    <property type="entry name" value="AfsA_hotdog_dom"/>
</dbReference>
<proteinExistence type="predicted"/>
<dbReference type="OrthoDB" id="7838374at2"/>
<dbReference type="AlphaFoldDB" id="A0A561TH01"/>
<evidence type="ECO:0000259" key="2">
    <source>
        <dbReference type="Pfam" id="PF03756"/>
    </source>
</evidence>
<dbReference type="RefSeq" id="WP_145868286.1">
    <property type="nucleotide sequence ID" value="NZ_BNCE01000003.1"/>
</dbReference>
<feature type="domain" description="A-factor biosynthesis hotdog" evidence="2">
    <location>
        <begin position="231"/>
        <end position="341"/>
    </location>
</feature>
<accession>A0A561TH01</accession>
<dbReference type="SUPFAM" id="SSF54637">
    <property type="entry name" value="Thioesterase/thiol ester dehydrase-isomerase"/>
    <property type="match status" value="1"/>
</dbReference>
<feature type="compositionally biased region" description="Low complexity" evidence="1">
    <location>
        <begin position="204"/>
        <end position="216"/>
    </location>
</feature>
<feature type="compositionally biased region" description="Pro residues" evidence="1">
    <location>
        <begin position="185"/>
        <end position="203"/>
    </location>
</feature>
<keyword evidence="4" id="KW-1185">Reference proteome</keyword>